<name>A0A6J5S2J4_9CAUD</name>
<dbReference type="EMBL" id="LR797417">
    <property type="protein sequence ID" value="CAB4214814.1"/>
    <property type="molecule type" value="Genomic_DNA"/>
</dbReference>
<accession>A0A6J5S2J4</accession>
<protein>
    <submittedName>
        <fullName evidence="3">Uncharacterized protein</fullName>
    </submittedName>
</protein>
<gene>
    <name evidence="1" type="ORF">UFOVP1107_32</name>
    <name evidence="2" type="ORF">UFOVP1171_4</name>
    <name evidence="3" type="ORF">UFOVP1375_19</name>
    <name evidence="4" type="ORF">UFOVP1471_27</name>
</gene>
<evidence type="ECO:0000313" key="2">
    <source>
        <dbReference type="EMBL" id="CAB4187789.1"/>
    </source>
</evidence>
<evidence type="ECO:0000313" key="4">
    <source>
        <dbReference type="EMBL" id="CAB4214814.1"/>
    </source>
</evidence>
<proteinExistence type="predicted"/>
<sequence>MAQATIGISADQVTASTSTAAFRLGTIGGYDSPTLGYQEFVYGQANGTITGAGYGVVELTGFDFIMATVTQTAPGTAGYGTRFGAAQAAMADNEYGWFQIYGKGSIRTLASAAKGTRLNSTATGGALDDDGTASSEAITGIVLLTATGGTAATNADAVFSYPSVAETL</sequence>
<organism evidence="3">
    <name type="scientific">uncultured Caudovirales phage</name>
    <dbReference type="NCBI Taxonomy" id="2100421"/>
    <lineage>
        <taxon>Viruses</taxon>
        <taxon>Duplodnaviria</taxon>
        <taxon>Heunggongvirae</taxon>
        <taxon>Uroviricota</taxon>
        <taxon>Caudoviricetes</taxon>
        <taxon>Peduoviridae</taxon>
        <taxon>Maltschvirus</taxon>
        <taxon>Maltschvirus maltsch</taxon>
    </lineage>
</organism>
<reference evidence="3" key="1">
    <citation type="submission" date="2020-05" db="EMBL/GenBank/DDBJ databases">
        <authorList>
            <person name="Chiriac C."/>
            <person name="Salcher M."/>
            <person name="Ghai R."/>
            <person name="Kavagutti S V."/>
        </authorList>
    </citation>
    <scope>NUCLEOTIDE SEQUENCE</scope>
</reference>
<dbReference type="EMBL" id="LR797118">
    <property type="protein sequence ID" value="CAB4187789.1"/>
    <property type="molecule type" value="Genomic_DNA"/>
</dbReference>
<evidence type="ECO:0000313" key="1">
    <source>
        <dbReference type="EMBL" id="CAB4183899.1"/>
    </source>
</evidence>
<dbReference type="EMBL" id="LR797324">
    <property type="protein sequence ID" value="CAB4202547.1"/>
    <property type="molecule type" value="Genomic_DNA"/>
</dbReference>
<evidence type="ECO:0000313" key="3">
    <source>
        <dbReference type="EMBL" id="CAB4202547.1"/>
    </source>
</evidence>
<dbReference type="EMBL" id="LR797050">
    <property type="protein sequence ID" value="CAB4183899.1"/>
    <property type="molecule type" value="Genomic_DNA"/>
</dbReference>